<dbReference type="eggNOG" id="COG0760">
    <property type="taxonomic scope" value="Bacteria"/>
</dbReference>
<evidence type="ECO:0000256" key="8">
    <source>
        <dbReference type="ARBA" id="ARBA00038408"/>
    </source>
</evidence>
<proteinExistence type="inferred from homology"/>
<keyword evidence="7" id="KW-0143">Chaperone</keyword>
<dbReference type="HOGENOM" id="CLU_023843_1_1_6"/>
<comment type="subcellular location">
    <subcellularLocation>
        <location evidence="1">Cell inner membrane</location>
        <topology evidence="1">Single-pass type II membrane protein</topology>
        <orientation evidence="1">Periplasmic side</orientation>
    </subcellularLocation>
</comment>
<dbReference type="PANTHER" id="PTHR47529:SF1">
    <property type="entry name" value="PERIPLASMIC CHAPERONE PPID"/>
    <property type="match status" value="1"/>
</dbReference>
<keyword evidence="11 14" id="KW-0413">Isomerase</keyword>
<comment type="similarity">
    <text evidence="8">Belongs to the PpiD chaperone family.</text>
</comment>
<accession>H6Q5G1</accession>
<evidence type="ECO:0000256" key="1">
    <source>
        <dbReference type="ARBA" id="ARBA00004382"/>
    </source>
</evidence>
<name>H6Q5G1_WIGGL</name>
<sequence length="621" mass="72903">MKKKIFLKSKKIISHTILICIILSLLLTGIGAYLINENYAIKIGNEKIPYKKIQQIMMDLYANQKNLDTTKSDSFYLKNEAILKIINHTLLKQYAKNIHLIISDQKIKNTIQSLSFFNSEEKFNLEKLKITLNNSGLTLKEFINEIHDHLLVEELIKNINLTSFFLPYEIDQVLFNTFQERYVRIITYNKYKLIDQQHVSEADIYAEYKLNQKKYELPEKFNMDYILINLENINNNIVVDTSEVEKWYKKNIEMFTLPEQKRYSVIQTHTKEEAEYCLQQIEAGEDFSKIARQRSKDIFSSLNSGDLGWISDDIFIEEIHLADLKNKNEISKIIKSPSSGYLIIKLVDIKFKNIQNLQSVYSIVEKRIKSDKSKNMFKRHKENIENLINNNSLNLIDLASHLHINTNKTGLLKIEKISNFLLKQLNLSKSDFFNHINLNSCDNLLQKNQLYSDDKNILIFCVKNSQSKYTQPLNEIKDKIIKEIKNKKFMLQTRINLEKIITELNSKNSSEAINQLKNTGLIISEIKKVSIFDENYEDIFKKFVFNMPEPSKENITFKIFNNNDKIFLVALEKISFKKANNLEKNILINQWKEQIISLNLEALLVNLRNSTKIKSKILEKY</sequence>
<evidence type="ECO:0000256" key="11">
    <source>
        <dbReference type="PROSITE-ProRule" id="PRU00278"/>
    </source>
</evidence>
<dbReference type="RefSeq" id="WP_014354382.1">
    <property type="nucleotide sequence ID" value="NC_016893.1"/>
</dbReference>
<dbReference type="PROSITE" id="PS50198">
    <property type="entry name" value="PPIC_PPIASE_2"/>
    <property type="match status" value="1"/>
</dbReference>
<evidence type="ECO:0000256" key="3">
    <source>
        <dbReference type="ARBA" id="ARBA00022519"/>
    </source>
</evidence>
<evidence type="ECO:0000256" key="4">
    <source>
        <dbReference type="ARBA" id="ARBA00022692"/>
    </source>
</evidence>
<keyword evidence="3" id="KW-0997">Cell inner membrane</keyword>
<dbReference type="SUPFAM" id="SSF109998">
    <property type="entry name" value="Triger factor/SurA peptide-binding domain-like"/>
    <property type="match status" value="1"/>
</dbReference>
<dbReference type="Gene3D" id="1.10.4030.10">
    <property type="entry name" value="Porin chaperone SurA, peptide-binding domain"/>
    <property type="match status" value="1"/>
</dbReference>
<dbReference type="Pfam" id="PF13624">
    <property type="entry name" value="SurA_N_3"/>
    <property type="match status" value="1"/>
</dbReference>
<dbReference type="EMBL" id="CP003315">
    <property type="protein sequence ID" value="AFA41444.1"/>
    <property type="molecule type" value="Genomic_DNA"/>
</dbReference>
<evidence type="ECO:0000256" key="12">
    <source>
        <dbReference type="SAM" id="Phobius"/>
    </source>
</evidence>
<dbReference type="Proteomes" id="UP000009061">
    <property type="component" value="Chromosome"/>
</dbReference>
<keyword evidence="5 12" id="KW-1133">Transmembrane helix</keyword>
<dbReference type="AlphaFoldDB" id="H6Q5G1"/>
<keyword evidence="2" id="KW-1003">Cell membrane</keyword>
<dbReference type="InterPro" id="IPR027304">
    <property type="entry name" value="Trigger_fact/SurA_dom_sf"/>
</dbReference>
<dbReference type="KEGG" id="wgl:WIGMOR_0631"/>
<dbReference type="PANTHER" id="PTHR47529">
    <property type="entry name" value="PEPTIDYL-PROLYL CIS-TRANS ISOMERASE D"/>
    <property type="match status" value="1"/>
</dbReference>
<dbReference type="STRING" id="1142511.WIGMOR_0631"/>
<evidence type="ECO:0000259" key="13">
    <source>
        <dbReference type="PROSITE" id="PS50198"/>
    </source>
</evidence>
<dbReference type="OrthoDB" id="9812372at2"/>
<evidence type="ECO:0000256" key="2">
    <source>
        <dbReference type="ARBA" id="ARBA00022475"/>
    </source>
</evidence>
<evidence type="ECO:0000256" key="7">
    <source>
        <dbReference type="ARBA" id="ARBA00023186"/>
    </source>
</evidence>
<feature type="domain" description="PpiC" evidence="13">
    <location>
        <begin position="218"/>
        <end position="348"/>
    </location>
</feature>
<evidence type="ECO:0000256" key="9">
    <source>
        <dbReference type="ARBA" id="ARBA00040743"/>
    </source>
</evidence>
<evidence type="ECO:0000313" key="14">
    <source>
        <dbReference type="EMBL" id="AFA41444.1"/>
    </source>
</evidence>
<dbReference type="Gene3D" id="3.10.50.40">
    <property type="match status" value="1"/>
</dbReference>
<organism evidence="14 15">
    <name type="scientific">Wigglesworthia glossinidia endosymbiont of Glossina morsitans morsitans</name>
    <name type="common">Yale colony</name>
    <dbReference type="NCBI Taxonomy" id="1142511"/>
    <lineage>
        <taxon>Bacteria</taxon>
        <taxon>Pseudomonadati</taxon>
        <taxon>Pseudomonadota</taxon>
        <taxon>Gammaproteobacteria</taxon>
        <taxon>Enterobacterales</taxon>
        <taxon>Erwiniaceae</taxon>
        <taxon>Wigglesworthia</taxon>
    </lineage>
</organism>
<dbReference type="Pfam" id="PF13145">
    <property type="entry name" value="Rotamase_2"/>
    <property type="match status" value="1"/>
</dbReference>
<protein>
    <recommendedName>
        <fullName evidence="9">Periplasmic chaperone PpiD</fullName>
    </recommendedName>
    <alternativeName>
        <fullName evidence="10">Periplasmic folding chaperone</fullName>
    </alternativeName>
</protein>
<keyword evidence="15" id="KW-1185">Reference proteome</keyword>
<evidence type="ECO:0000256" key="5">
    <source>
        <dbReference type="ARBA" id="ARBA00022989"/>
    </source>
</evidence>
<dbReference type="GO" id="GO:0005886">
    <property type="term" value="C:plasma membrane"/>
    <property type="evidence" value="ECO:0007669"/>
    <property type="project" value="UniProtKB-SubCell"/>
</dbReference>
<reference evidence="14 15" key="1">
    <citation type="journal article" date="2012" name="MBio">
        <title>Insight into the transmission biology and species-specific functional capabilities of tsetse (Diptera: glossinidae) obligate symbiont wigglesworthia.</title>
        <authorList>
            <person name="Rio R.V."/>
            <person name="Symula R.E."/>
            <person name="Wang J."/>
            <person name="Lohs C."/>
            <person name="Wu Y.N."/>
            <person name="Snyder A.K."/>
            <person name="Bjornson R.D."/>
            <person name="Oshima K."/>
            <person name="Biehl B.S."/>
            <person name="Perna N.T."/>
            <person name="Hattori M."/>
            <person name="Aksoy S."/>
        </authorList>
    </citation>
    <scope>NUCLEOTIDE SEQUENCE [LARGE SCALE GENOMIC DNA]</scope>
    <source>
        <strain evidence="14">WGM</strain>
    </source>
</reference>
<keyword evidence="11" id="KW-0697">Rotamase</keyword>
<feature type="transmembrane region" description="Helical" evidence="12">
    <location>
        <begin position="12"/>
        <end position="35"/>
    </location>
</feature>
<evidence type="ECO:0000256" key="6">
    <source>
        <dbReference type="ARBA" id="ARBA00023136"/>
    </source>
</evidence>
<evidence type="ECO:0000256" key="10">
    <source>
        <dbReference type="ARBA" id="ARBA00042775"/>
    </source>
</evidence>
<dbReference type="InterPro" id="IPR052029">
    <property type="entry name" value="PpiD_chaperone"/>
</dbReference>
<gene>
    <name evidence="14" type="ORF">WIGMOR_0631</name>
</gene>
<dbReference type="SUPFAM" id="SSF54534">
    <property type="entry name" value="FKBP-like"/>
    <property type="match status" value="1"/>
</dbReference>
<dbReference type="InterPro" id="IPR000297">
    <property type="entry name" value="PPIase_PpiC"/>
</dbReference>
<dbReference type="GO" id="GO:0003755">
    <property type="term" value="F:peptidyl-prolyl cis-trans isomerase activity"/>
    <property type="evidence" value="ECO:0007669"/>
    <property type="project" value="UniProtKB-KW"/>
</dbReference>
<keyword evidence="6 12" id="KW-0472">Membrane</keyword>
<evidence type="ECO:0000313" key="15">
    <source>
        <dbReference type="Proteomes" id="UP000009061"/>
    </source>
</evidence>
<keyword evidence="4 12" id="KW-0812">Transmembrane</keyword>
<dbReference type="InterPro" id="IPR046357">
    <property type="entry name" value="PPIase_dom_sf"/>
</dbReference>